<evidence type="ECO:0000313" key="4">
    <source>
        <dbReference type="Proteomes" id="UP000663862"/>
    </source>
</evidence>
<feature type="compositionally biased region" description="Basic and acidic residues" evidence="1">
    <location>
        <begin position="430"/>
        <end position="453"/>
    </location>
</feature>
<reference evidence="3" key="1">
    <citation type="submission" date="2021-02" db="EMBL/GenBank/DDBJ databases">
        <authorList>
            <person name="Nowell W R."/>
        </authorList>
    </citation>
    <scope>NUCLEOTIDE SEQUENCE</scope>
</reference>
<dbReference type="AlphaFoldDB" id="A0A820EHQ8"/>
<evidence type="ECO:0000313" key="3">
    <source>
        <dbReference type="EMBL" id="CAF4246506.1"/>
    </source>
</evidence>
<feature type="compositionally biased region" description="Low complexity" evidence="1">
    <location>
        <begin position="803"/>
        <end position="819"/>
    </location>
</feature>
<dbReference type="EMBL" id="CAJOBQ010000078">
    <property type="protein sequence ID" value="CAF4246506.1"/>
    <property type="molecule type" value="Genomic_DNA"/>
</dbReference>
<feature type="region of interest" description="Disordered" evidence="1">
    <location>
        <begin position="799"/>
        <end position="820"/>
    </location>
</feature>
<accession>A0A820EHQ8</accession>
<evidence type="ECO:0000313" key="2">
    <source>
        <dbReference type="EMBL" id="CAF3482738.1"/>
    </source>
</evidence>
<dbReference type="EMBL" id="CAJNYU010001934">
    <property type="protein sequence ID" value="CAF3482738.1"/>
    <property type="molecule type" value="Genomic_DNA"/>
</dbReference>
<name>A0A820EHQ8_9BILA</name>
<feature type="region of interest" description="Disordered" evidence="1">
    <location>
        <begin position="118"/>
        <end position="137"/>
    </location>
</feature>
<dbReference type="Proteomes" id="UP000663869">
    <property type="component" value="Unassembled WGS sequence"/>
</dbReference>
<proteinExistence type="predicted"/>
<comment type="caution">
    <text evidence="3">The sequence shown here is derived from an EMBL/GenBank/DDBJ whole genome shotgun (WGS) entry which is preliminary data.</text>
</comment>
<feature type="compositionally biased region" description="Low complexity" evidence="1">
    <location>
        <begin position="485"/>
        <end position="501"/>
    </location>
</feature>
<evidence type="ECO:0000256" key="1">
    <source>
        <dbReference type="SAM" id="MobiDB-lite"/>
    </source>
</evidence>
<feature type="compositionally biased region" description="Basic and acidic residues" evidence="1">
    <location>
        <begin position="412"/>
        <end position="421"/>
    </location>
</feature>
<sequence>MIDPRFANAGAVPLAPEYGAQAANVHHRRHHHHHRKNKHGLIDESPLSRDESIHKVDRGHRQVQQSAPIGAGYGVPYGVGDIYPQQKYPGSHYGLANQYRGNAHDQSQLGVAAVTKHHRRHHRHHHGKHAVEATDNQSQAVPEVLIGQRSSSVLSNEAPQKRQGRSSVSPVADEATEMQTTQRESRRQHSGENFSSGRIYHSRQVQGQVSGGSEGYGHIDKDLIFIERGENSPHRQKPPPGYEFKGKIEVQCLEKETRSRSRGRTIGNLPPVAPPVPQPMPLPTPSVGPCPPGWQQVIMSAGSCGPCPSGGNAYTAQVVGGAGMAQGGFGGVGMAQSGFGGAGMGQAGFGGAAGSYGGSASGGGLANLAASLPFPSQGQLIADYIVESGAGGGDEGANSSGGSGGGAAFGEYSEHGEERTTGRAKIIEVWQKRSKSEVRKESRSRSHSHDSHHSHTRNSKEGVTFNFEKFRSEILSAIERIIQTGGSKSNTGGQSGGTQTSIDPNYSKQKEKEVIHHHSGGGGEVRVIVQPIQPVFYMPRQTEQTTTSGTATVPHVGPAPITHQPTSGAPQIVYVPRNVYVPVIKPVFVPRERVIVRPQIIHVARPVLVDRPVPVTQRPIIIDRERPIPVPIRTPAAAQGGSKVIREEYVYRDNLPVAYGGRCPEYAGGVNYGYMPTQQEHQYATSSVHEVSNGYQAQGPVIDVTVPNQFQHSQSGGQLNVQQSGGSFQESFTNAGQVNNGSALNGLPVDCTAPIEVLDTTVNPTWQRTDKAALVRRFGRTAFDIVQKTDQVEQKMYQELRQRSSSGGVQRSYSTASYGSGSGIENGNAGGFSVNNASFSSFPIGNINCD</sequence>
<feature type="compositionally biased region" description="Basic residues" evidence="1">
    <location>
        <begin position="118"/>
        <end position="128"/>
    </location>
</feature>
<feature type="region of interest" description="Disordered" evidence="1">
    <location>
        <begin position="392"/>
        <end position="464"/>
    </location>
</feature>
<feature type="region of interest" description="Disordered" evidence="1">
    <location>
        <begin position="151"/>
        <end position="216"/>
    </location>
</feature>
<feature type="region of interest" description="Disordered" evidence="1">
    <location>
        <begin position="23"/>
        <end position="42"/>
    </location>
</feature>
<protein>
    <submittedName>
        <fullName evidence="3">Uncharacterized protein</fullName>
    </submittedName>
</protein>
<organism evidence="3 4">
    <name type="scientific">Rotaria socialis</name>
    <dbReference type="NCBI Taxonomy" id="392032"/>
    <lineage>
        <taxon>Eukaryota</taxon>
        <taxon>Metazoa</taxon>
        <taxon>Spiralia</taxon>
        <taxon>Gnathifera</taxon>
        <taxon>Rotifera</taxon>
        <taxon>Eurotatoria</taxon>
        <taxon>Bdelloidea</taxon>
        <taxon>Philodinida</taxon>
        <taxon>Philodinidae</taxon>
        <taxon>Rotaria</taxon>
    </lineage>
</organism>
<feature type="compositionally biased region" description="Gly residues" evidence="1">
    <location>
        <begin position="392"/>
        <end position="408"/>
    </location>
</feature>
<feature type="compositionally biased region" description="Basic residues" evidence="1">
    <location>
        <begin position="25"/>
        <end position="39"/>
    </location>
</feature>
<gene>
    <name evidence="2" type="ORF">FME351_LOCUS15611</name>
    <name evidence="3" type="ORF">TSG867_LOCUS2806</name>
</gene>
<feature type="region of interest" description="Disordered" evidence="1">
    <location>
        <begin position="256"/>
        <end position="276"/>
    </location>
</feature>
<dbReference type="Proteomes" id="UP000663862">
    <property type="component" value="Unassembled WGS sequence"/>
</dbReference>
<feature type="region of interest" description="Disordered" evidence="1">
    <location>
        <begin position="485"/>
        <end position="504"/>
    </location>
</feature>